<evidence type="ECO:0000256" key="1">
    <source>
        <dbReference type="ARBA" id="ARBA00009009"/>
    </source>
</evidence>
<dbReference type="PANTHER" id="PTHR43283:SF17">
    <property type="entry name" value="(LOVD), PUTATIVE (AFU_ORTHOLOGUE AFUA_5G00920)-RELATED"/>
    <property type="match status" value="1"/>
</dbReference>
<keyword evidence="2" id="KW-0378">Hydrolase</keyword>
<organism evidence="4 5">
    <name type="scientific">Hapsidospora chrysogenum (strain ATCC 11550 / CBS 779.69 / DSM 880 / IAM 14645 / JCM 23072 / IMI 49137)</name>
    <name type="common">Acremonium chrysogenum</name>
    <dbReference type="NCBI Taxonomy" id="857340"/>
    <lineage>
        <taxon>Eukaryota</taxon>
        <taxon>Fungi</taxon>
        <taxon>Dikarya</taxon>
        <taxon>Ascomycota</taxon>
        <taxon>Pezizomycotina</taxon>
        <taxon>Sordariomycetes</taxon>
        <taxon>Hypocreomycetidae</taxon>
        <taxon>Hypocreales</taxon>
        <taxon>Bionectriaceae</taxon>
        <taxon>Hapsidospora</taxon>
    </lineage>
</organism>
<dbReference type="InterPro" id="IPR012338">
    <property type="entry name" value="Beta-lactam/transpept-like"/>
</dbReference>
<dbReference type="GO" id="GO:0016787">
    <property type="term" value="F:hydrolase activity"/>
    <property type="evidence" value="ECO:0007669"/>
    <property type="project" value="UniProtKB-KW"/>
</dbReference>
<evidence type="ECO:0000313" key="5">
    <source>
        <dbReference type="Proteomes" id="UP000029964"/>
    </source>
</evidence>
<sequence>MPSIESTFEAAVAARDIPGAVLAASSTDGTYAYTKSFGFRSLKDGGGASQRLELDALFWMGSCTKLMTSIAALQCVERGHFTLDEDVTRLLPELKDIEVQTSSKDETGAPVLVKASKTITLRHLLTHTSGLSYTKFGDLSLSLVDRCLAPLVFEPGEGFIYGTGVDFAGFMVERVSGLSLESYIHKHIAAPLGITSVCFRPRSDPDMYRRLADVSIRRDKSGPVEWTQQTIWPLDTVGDSGGSGAYATIVEYQKILHSITRNDGVLLQSPMIDELFRPEMDPVVRAGVMKALEDENRNNIYGGLPRGTQVAYAIGGMVVLEDLPGRRPKGTLHWGGLLNVFFWMDRTNGLSGIYGSQVFPAGDPKCLALFAEFERQTYEAQRAAKGGS</sequence>
<comment type="similarity">
    <text evidence="1">Belongs to the class-A beta-lactamase family.</text>
</comment>
<comment type="caution">
    <text evidence="4">The sequence shown here is derived from an EMBL/GenBank/DDBJ whole genome shotgun (WGS) entry which is preliminary data.</text>
</comment>
<dbReference type="InterPro" id="IPR050789">
    <property type="entry name" value="Diverse_Enzym_Activities"/>
</dbReference>
<evidence type="ECO:0000256" key="2">
    <source>
        <dbReference type="ARBA" id="ARBA00022801"/>
    </source>
</evidence>
<dbReference type="OrthoDB" id="428260at2759"/>
<dbReference type="EMBL" id="JPKY01000054">
    <property type="protein sequence ID" value="KFH44129.1"/>
    <property type="molecule type" value="Genomic_DNA"/>
</dbReference>
<dbReference type="Pfam" id="PF00144">
    <property type="entry name" value="Beta-lactamase"/>
    <property type="match status" value="1"/>
</dbReference>
<dbReference type="HOGENOM" id="CLU_020027_11_1_1"/>
<feature type="domain" description="Beta-lactamase-related" evidence="3">
    <location>
        <begin position="5"/>
        <end position="360"/>
    </location>
</feature>
<dbReference type="PANTHER" id="PTHR43283">
    <property type="entry name" value="BETA-LACTAMASE-RELATED"/>
    <property type="match status" value="1"/>
</dbReference>
<protein>
    <recommendedName>
        <fullName evidence="3">Beta-lactamase-related domain-containing protein</fullName>
    </recommendedName>
</protein>
<reference evidence="5" key="1">
    <citation type="journal article" date="2014" name="Genome Announc.">
        <title>Genome sequence and annotation of Acremonium chrysogenum, producer of the beta-lactam antibiotic cephalosporin C.</title>
        <authorList>
            <person name="Terfehr D."/>
            <person name="Dahlmann T.A."/>
            <person name="Specht T."/>
            <person name="Zadra I."/>
            <person name="Kuernsteiner H."/>
            <person name="Kueck U."/>
        </authorList>
    </citation>
    <scope>NUCLEOTIDE SEQUENCE [LARGE SCALE GENOMIC DNA]</scope>
    <source>
        <strain evidence="5">ATCC 11550 / CBS 779.69 / DSM 880 / IAM 14645 / JCM 23072 / IMI 49137</strain>
    </source>
</reference>
<evidence type="ECO:0000313" key="4">
    <source>
        <dbReference type="EMBL" id="KFH44129.1"/>
    </source>
</evidence>
<dbReference type="InterPro" id="IPR001466">
    <property type="entry name" value="Beta-lactam-related"/>
</dbReference>
<name>A0A086T447_HAPC1</name>
<gene>
    <name evidence="4" type="ORF">ACRE_050780</name>
</gene>
<dbReference type="Gene3D" id="3.40.710.10">
    <property type="entry name" value="DD-peptidase/beta-lactamase superfamily"/>
    <property type="match status" value="1"/>
</dbReference>
<keyword evidence="5" id="KW-1185">Reference proteome</keyword>
<proteinExistence type="inferred from homology"/>
<dbReference type="AlphaFoldDB" id="A0A086T447"/>
<dbReference type="Proteomes" id="UP000029964">
    <property type="component" value="Unassembled WGS sequence"/>
</dbReference>
<dbReference type="STRING" id="857340.A0A086T447"/>
<evidence type="ECO:0000259" key="3">
    <source>
        <dbReference type="Pfam" id="PF00144"/>
    </source>
</evidence>
<accession>A0A086T447</accession>
<dbReference type="SUPFAM" id="SSF56601">
    <property type="entry name" value="beta-lactamase/transpeptidase-like"/>
    <property type="match status" value="1"/>
</dbReference>